<reference evidence="4 5" key="1">
    <citation type="submission" date="2017-03" db="EMBL/GenBank/DDBJ databases">
        <title>Draft Genome sequence of Marispirochaeta sp. strain JC444.</title>
        <authorList>
            <person name="Shivani Y."/>
            <person name="Subhash Y."/>
            <person name="Sasikala C."/>
            <person name="Ramana C."/>
        </authorList>
    </citation>
    <scope>NUCLEOTIDE SEQUENCE [LARGE SCALE GENOMIC DNA]</scope>
    <source>
        <strain evidence="4 5">JC444</strain>
    </source>
</reference>
<dbReference type="PROSITE" id="PS51371">
    <property type="entry name" value="CBS"/>
    <property type="match status" value="2"/>
</dbReference>
<evidence type="ECO:0000256" key="2">
    <source>
        <dbReference type="PROSITE-ProRule" id="PRU00703"/>
    </source>
</evidence>
<dbReference type="SMART" id="SM00116">
    <property type="entry name" value="CBS"/>
    <property type="match status" value="2"/>
</dbReference>
<feature type="domain" description="CBS" evidence="3">
    <location>
        <begin position="82"/>
        <end position="140"/>
    </location>
</feature>
<evidence type="ECO:0000313" key="4">
    <source>
        <dbReference type="EMBL" id="ORC34905.1"/>
    </source>
</evidence>
<protein>
    <recommendedName>
        <fullName evidence="3">CBS domain-containing protein</fullName>
    </recommendedName>
</protein>
<dbReference type="OrthoDB" id="9802114at2"/>
<evidence type="ECO:0000259" key="3">
    <source>
        <dbReference type="PROSITE" id="PS51371"/>
    </source>
</evidence>
<dbReference type="InterPro" id="IPR046342">
    <property type="entry name" value="CBS_dom_sf"/>
</dbReference>
<keyword evidence="1 2" id="KW-0129">CBS domain</keyword>
<organism evidence="4 5">
    <name type="scientific">Marispirochaeta aestuarii</name>
    <dbReference type="NCBI Taxonomy" id="1963862"/>
    <lineage>
        <taxon>Bacteria</taxon>
        <taxon>Pseudomonadati</taxon>
        <taxon>Spirochaetota</taxon>
        <taxon>Spirochaetia</taxon>
        <taxon>Spirochaetales</taxon>
        <taxon>Spirochaetaceae</taxon>
        <taxon>Marispirochaeta</taxon>
    </lineage>
</organism>
<dbReference type="PANTHER" id="PTHR43080">
    <property type="entry name" value="CBS DOMAIN-CONTAINING PROTEIN CBSX3, MITOCHONDRIAL"/>
    <property type="match status" value="1"/>
</dbReference>
<dbReference type="Gene3D" id="3.30.70.260">
    <property type="match status" value="1"/>
</dbReference>
<feature type="domain" description="CBS" evidence="3">
    <location>
        <begin position="7"/>
        <end position="64"/>
    </location>
</feature>
<dbReference type="PANTHER" id="PTHR43080:SF2">
    <property type="entry name" value="CBS DOMAIN-CONTAINING PROTEIN"/>
    <property type="match status" value="1"/>
</dbReference>
<name>A0A1Y1RXB5_9SPIO</name>
<dbReference type="STRING" id="1963862.B4O97_11245"/>
<proteinExistence type="predicted"/>
<sequence length="214" mass="23627">MTVGKRMTQNPITILPHDSVAKARKIMQREKIHRLPVVDKHGKLKGIVTEKDLLKASPSTATALDVYEISELLSELQVESVMTVDPITIDVETPIEDAARIMAENNIGGLPIMKEGHLAGIITESDLFKLFVELFGVRRSGIRATILIPEKRGELADIAVAIRDKGGNIISIGTFLGEDMTNALLTLKVEDMSREDLISCLSPYVEEIRDVREV</sequence>
<gene>
    <name evidence="4" type="ORF">B4O97_11245</name>
</gene>
<dbReference type="CDD" id="cd04584">
    <property type="entry name" value="CBS_pair_AcuB_like"/>
    <property type="match status" value="1"/>
</dbReference>
<dbReference type="InterPro" id="IPR000644">
    <property type="entry name" value="CBS_dom"/>
</dbReference>
<comment type="caution">
    <text evidence="4">The sequence shown here is derived from an EMBL/GenBank/DDBJ whole genome shotgun (WGS) entry which is preliminary data.</text>
</comment>
<accession>A0A1Y1RXB5</accession>
<dbReference type="Pfam" id="PF00571">
    <property type="entry name" value="CBS"/>
    <property type="match status" value="2"/>
</dbReference>
<dbReference type="EMBL" id="MWQY01000011">
    <property type="protein sequence ID" value="ORC34905.1"/>
    <property type="molecule type" value="Genomic_DNA"/>
</dbReference>
<dbReference type="RefSeq" id="WP_083050891.1">
    <property type="nucleotide sequence ID" value="NZ_CAXXQO010000003.1"/>
</dbReference>
<keyword evidence="5" id="KW-1185">Reference proteome</keyword>
<dbReference type="InterPro" id="IPR051257">
    <property type="entry name" value="Diverse_CBS-Domain"/>
</dbReference>
<dbReference type="SUPFAM" id="SSF54631">
    <property type="entry name" value="CBS-domain pair"/>
    <property type="match status" value="1"/>
</dbReference>
<evidence type="ECO:0000256" key="1">
    <source>
        <dbReference type="ARBA" id="ARBA00023122"/>
    </source>
</evidence>
<evidence type="ECO:0000313" key="5">
    <source>
        <dbReference type="Proteomes" id="UP000192343"/>
    </source>
</evidence>
<dbReference type="Gene3D" id="3.10.580.10">
    <property type="entry name" value="CBS-domain"/>
    <property type="match status" value="1"/>
</dbReference>
<dbReference type="AlphaFoldDB" id="A0A1Y1RXB5"/>
<dbReference type="Proteomes" id="UP000192343">
    <property type="component" value="Unassembled WGS sequence"/>
</dbReference>